<evidence type="ECO:0000256" key="3">
    <source>
        <dbReference type="ARBA" id="ARBA00022448"/>
    </source>
</evidence>
<dbReference type="Gene3D" id="3.90.76.10">
    <property type="entry name" value="Dipeptide-binding Protein, Domain 1"/>
    <property type="match status" value="1"/>
</dbReference>
<reference evidence="7 8" key="1">
    <citation type="submission" date="2021-03" db="EMBL/GenBank/DDBJ databases">
        <title>Enterococcal diversity collection.</title>
        <authorList>
            <person name="Gilmore M.S."/>
            <person name="Schwartzman J."/>
            <person name="Van Tyne D."/>
            <person name="Martin M."/>
            <person name="Earl A.M."/>
            <person name="Manson A.L."/>
            <person name="Straub T."/>
            <person name="Salamzade R."/>
            <person name="Saavedra J."/>
            <person name="Lebreton F."/>
            <person name="Prichula J."/>
            <person name="Schaufler K."/>
            <person name="Gaca A."/>
            <person name="Sgardioli B."/>
            <person name="Wagenaar J."/>
            <person name="Strong T."/>
        </authorList>
    </citation>
    <scope>NUCLEOTIDE SEQUENCE [LARGE SCALE GENOMIC DNA]</scope>
    <source>
        <strain evidence="7 8">DIV0080</strain>
    </source>
</reference>
<dbReference type="Pfam" id="PF00496">
    <property type="entry name" value="SBP_bac_5"/>
    <property type="match status" value="1"/>
</dbReference>
<keyword evidence="3" id="KW-0813">Transport</keyword>
<comment type="caution">
    <text evidence="7">The sequence shown here is derived from an EMBL/GenBank/DDBJ whole genome shotgun (WGS) entry which is preliminary data.</text>
</comment>
<evidence type="ECO:0000259" key="6">
    <source>
        <dbReference type="Pfam" id="PF00496"/>
    </source>
</evidence>
<feature type="chain" id="PRO_5046659673" evidence="5">
    <location>
        <begin position="24"/>
        <end position="544"/>
    </location>
</feature>
<dbReference type="EMBL" id="JAFLVX010000018">
    <property type="protein sequence ID" value="MBO0476757.1"/>
    <property type="molecule type" value="Genomic_DNA"/>
</dbReference>
<protein>
    <submittedName>
        <fullName evidence="7">Peptide ABC transporter substrate-binding protein</fullName>
    </submittedName>
</protein>
<dbReference type="InterPro" id="IPR039424">
    <property type="entry name" value="SBP_5"/>
</dbReference>
<comment type="similarity">
    <text evidence="2">Belongs to the bacterial solute-binding protein 5 family.</text>
</comment>
<evidence type="ECO:0000313" key="7">
    <source>
        <dbReference type="EMBL" id="MBO0476757.1"/>
    </source>
</evidence>
<accession>A0ABS3HSM9</accession>
<feature type="domain" description="Solute-binding protein family 5" evidence="6">
    <location>
        <begin position="80"/>
        <end position="461"/>
    </location>
</feature>
<dbReference type="PROSITE" id="PS51257">
    <property type="entry name" value="PROKAR_LIPOPROTEIN"/>
    <property type="match status" value="1"/>
</dbReference>
<organism evidence="7 8">
    <name type="scientific">Candidatus Vagococcus giribetii</name>
    <dbReference type="NCBI Taxonomy" id="2230876"/>
    <lineage>
        <taxon>Bacteria</taxon>
        <taxon>Bacillati</taxon>
        <taxon>Bacillota</taxon>
        <taxon>Bacilli</taxon>
        <taxon>Lactobacillales</taxon>
        <taxon>Enterococcaceae</taxon>
        <taxon>Vagococcus</taxon>
    </lineage>
</organism>
<keyword evidence="4 5" id="KW-0732">Signal</keyword>
<evidence type="ECO:0000256" key="1">
    <source>
        <dbReference type="ARBA" id="ARBA00004196"/>
    </source>
</evidence>
<comment type="subcellular location">
    <subcellularLocation>
        <location evidence="1">Cell envelope</location>
    </subcellularLocation>
</comment>
<dbReference type="PANTHER" id="PTHR30290:SF10">
    <property type="entry name" value="PERIPLASMIC OLIGOPEPTIDE-BINDING PROTEIN-RELATED"/>
    <property type="match status" value="1"/>
</dbReference>
<dbReference type="Gene3D" id="3.10.105.10">
    <property type="entry name" value="Dipeptide-binding Protein, Domain 3"/>
    <property type="match status" value="1"/>
</dbReference>
<gene>
    <name evidence="7" type="ORF">DOK76_06725</name>
</gene>
<dbReference type="CDD" id="cd08504">
    <property type="entry name" value="PBP2_OppA"/>
    <property type="match status" value="1"/>
</dbReference>
<proteinExistence type="inferred from homology"/>
<dbReference type="PIRSF" id="PIRSF002741">
    <property type="entry name" value="MppA"/>
    <property type="match status" value="1"/>
</dbReference>
<dbReference type="Proteomes" id="UP000664857">
    <property type="component" value="Unassembled WGS sequence"/>
</dbReference>
<dbReference type="SUPFAM" id="SSF53850">
    <property type="entry name" value="Periplasmic binding protein-like II"/>
    <property type="match status" value="1"/>
</dbReference>
<evidence type="ECO:0000256" key="4">
    <source>
        <dbReference type="ARBA" id="ARBA00022729"/>
    </source>
</evidence>
<keyword evidence="8" id="KW-1185">Reference proteome</keyword>
<dbReference type="InterPro" id="IPR000914">
    <property type="entry name" value="SBP_5_dom"/>
</dbReference>
<evidence type="ECO:0000313" key="8">
    <source>
        <dbReference type="Proteomes" id="UP000664857"/>
    </source>
</evidence>
<dbReference type="PANTHER" id="PTHR30290">
    <property type="entry name" value="PERIPLASMIC BINDING COMPONENT OF ABC TRANSPORTER"/>
    <property type="match status" value="1"/>
</dbReference>
<evidence type="ECO:0000256" key="5">
    <source>
        <dbReference type="SAM" id="SignalP"/>
    </source>
</evidence>
<dbReference type="InterPro" id="IPR030678">
    <property type="entry name" value="Peptide/Ni-bd"/>
</dbReference>
<feature type="signal peptide" evidence="5">
    <location>
        <begin position="1"/>
        <end position="23"/>
    </location>
</feature>
<evidence type="ECO:0000256" key="2">
    <source>
        <dbReference type="ARBA" id="ARBA00005695"/>
    </source>
</evidence>
<sequence>MNKKGWLLLASSLFLLVGCGSNKQESQTGDKSKPKQEISVVSSGELSTLDSGLYSDVNSSDMIGQSMEGLYRLNKEGRPELAMASEEPTISEDGLVYTFKIRKDAKWSNGDDVKAEDFVLSFQQVINPDYGSTSSNQMDIFKNGRAIREGKDKLDNFGVKALDDKTLELSLEYPVPYLDQVLVGTPFMPKNAKFAKEKGTVYGTSSDNFVGNGPFLVTGWSGTNDSWELVKNDSYWDAKNVKLEKINVQVVKEVATGVQLFEAGDVDYTTLSDTYAQEYKDSPQAHFVPKALVGYLSPNQKREVTGNVHVRKAFLQAIDKEQFAKEVLGDGSLALNGFVPENFATNPKTKEDFRKENGELLSYNVKESQKNWELAKKELGKDKIELGLMSADSGTAKKTIEYVQGQLQQNLPGLTITLKSMPLQNRLDFQNKGEFDLVFGTWTPDYADPINFLEFYDSKGGLNTAKYNNPAYDEGLKEARFDLAQTPEKRWDKLLDLEKILIEEDAAVLPLYQGSVGYLASDRLKDIQVFPFGRTVSYRLAYVE</sequence>
<dbReference type="RefSeq" id="WP_206966079.1">
    <property type="nucleotide sequence ID" value="NZ_JAFLVX010000018.1"/>
</dbReference>
<name>A0ABS3HSM9_9ENTE</name>
<dbReference type="Gene3D" id="3.40.190.10">
    <property type="entry name" value="Periplasmic binding protein-like II"/>
    <property type="match status" value="1"/>
</dbReference>